<evidence type="ECO:0000256" key="1">
    <source>
        <dbReference type="SAM" id="MobiDB-lite"/>
    </source>
</evidence>
<dbReference type="RefSeq" id="WP_345670460.1">
    <property type="nucleotide sequence ID" value="NZ_BAABKC010000079.1"/>
</dbReference>
<sequence>MSREEAAPGAPAEERAHGGEQQEDAAQAQERPRQEAWAARQALIQHGPSFVLPLARSAAATAVARDQFGVSGGTIHGNVNVFGTRPEPAEQLSGVVRQEEIAQLADVFCGCPSFDEALARLREDRVVVVSGGRDTGRGSAALMLLRRLTDGTVRSLTPPASLTALLGQLDGADGYVLLNFPAGRGAPLRAAHLLGLRERLERSGGHLVITVEPSAALDDVPFVRWEPPATEDMLHAHVTPRVGTEAWAGLCERDLVREFLDRRHQPAAVAEFARQLVALHRGETDEEALAAHRAEAVEAQVSRWLTDDRRDLRDKAFLIALAVFDKAPYAVAAELADVLYARLQHTADPRQAPVVRIFGGSREDRLGLVHADGYRDAEVTEWGPVDQFFAGFREERVVGALVEAVWNLHPSARPALVAWIDRLAKDGRPLVRTRAASAAALLAGADFSSAMAHLIEPWADDHHSGSWLNAANALTMAHLLGVAPVPRVLRDWCTGDVESRRWTAVRAYGLLGPVNHEETLDTLLEAIRRPSPGHGGPAEPEEPGEPREDDEPTEEARQFTDALELLLLAVREPVLSVLAGRLDGDRTVRARALAAFRQACRQTEAPEDRPLVLNWYAQAVAADDAETARQLARFWQTLLADRAHGTRALHILRGWVFAADADPRTESALAPLLSAITTTPANDHRVDHLLRTVRFSDGSAPAVAGRLRAHVSHP</sequence>
<dbReference type="Proteomes" id="UP001500124">
    <property type="component" value="Unassembled WGS sequence"/>
</dbReference>
<feature type="region of interest" description="Disordered" evidence="1">
    <location>
        <begin position="527"/>
        <end position="556"/>
    </location>
</feature>
<protein>
    <recommendedName>
        <fullName evidence="4">LigA protein</fullName>
    </recommendedName>
</protein>
<evidence type="ECO:0000313" key="3">
    <source>
        <dbReference type="Proteomes" id="UP001500124"/>
    </source>
</evidence>
<organism evidence="2 3">
    <name type="scientific">Streptomyces similanensis</name>
    <dbReference type="NCBI Taxonomy" id="1274988"/>
    <lineage>
        <taxon>Bacteria</taxon>
        <taxon>Bacillati</taxon>
        <taxon>Actinomycetota</taxon>
        <taxon>Actinomycetes</taxon>
        <taxon>Kitasatosporales</taxon>
        <taxon>Streptomycetaceae</taxon>
        <taxon>Streptomyces</taxon>
    </lineage>
</organism>
<dbReference type="SUPFAM" id="SSF48371">
    <property type="entry name" value="ARM repeat"/>
    <property type="match status" value="1"/>
</dbReference>
<keyword evidence="3" id="KW-1185">Reference proteome</keyword>
<feature type="compositionally biased region" description="Acidic residues" evidence="1">
    <location>
        <begin position="539"/>
        <end position="553"/>
    </location>
</feature>
<gene>
    <name evidence="2" type="ORF">GCM10023336_51260</name>
</gene>
<feature type="compositionally biased region" description="Basic and acidic residues" evidence="1">
    <location>
        <begin position="1"/>
        <end position="20"/>
    </location>
</feature>
<evidence type="ECO:0008006" key="4">
    <source>
        <dbReference type="Google" id="ProtNLM"/>
    </source>
</evidence>
<accession>A0ABP9L2L5</accession>
<dbReference type="EMBL" id="BAABKC010000079">
    <property type="protein sequence ID" value="GAA5068266.1"/>
    <property type="molecule type" value="Genomic_DNA"/>
</dbReference>
<name>A0ABP9L2L5_9ACTN</name>
<feature type="region of interest" description="Disordered" evidence="1">
    <location>
        <begin position="1"/>
        <end position="37"/>
    </location>
</feature>
<proteinExistence type="predicted"/>
<comment type="caution">
    <text evidence="2">The sequence shown here is derived from an EMBL/GenBank/DDBJ whole genome shotgun (WGS) entry which is preliminary data.</text>
</comment>
<evidence type="ECO:0000313" key="2">
    <source>
        <dbReference type="EMBL" id="GAA5068266.1"/>
    </source>
</evidence>
<reference evidence="3" key="1">
    <citation type="journal article" date="2019" name="Int. J. Syst. Evol. Microbiol.">
        <title>The Global Catalogue of Microorganisms (GCM) 10K type strain sequencing project: providing services to taxonomists for standard genome sequencing and annotation.</title>
        <authorList>
            <consortium name="The Broad Institute Genomics Platform"/>
            <consortium name="The Broad Institute Genome Sequencing Center for Infectious Disease"/>
            <person name="Wu L."/>
            <person name="Ma J."/>
        </authorList>
    </citation>
    <scope>NUCLEOTIDE SEQUENCE [LARGE SCALE GENOMIC DNA]</scope>
    <source>
        <strain evidence="3">JCM 18410</strain>
    </source>
</reference>
<feature type="compositionally biased region" description="Low complexity" evidence="1">
    <location>
        <begin position="24"/>
        <end position="37"/>
    </location>
</feature>
<dbReference type="InterPro" id="IPR016024">
    <property type="entry name" value="ARM-type_fold"/>
</dbReference>